<organism evidence="1 2">
    <name type="scientific">Fermentimonas caenicola</name>
    <dbReference type="NCBI Taxonomy" id="1562970"/>
    <lineage>
        <taxon>Bacteria</taxon>
        <taxon>Pseudomonadati</taxon>
        <taxon>Bacteroidota</taxon>
        <taxon>Bacteroidia</taxon>
        <taxon>Bacteroidales</taxon>
        <taxon>Dysgonomonadaceae</taxon>
        <taxon>Fermentimonas</taxon>
    </lineage>
</organism>
<gene>
    <name evidence="1" type="ORF">ING2E5B_0820</name>
</gene>
<dbReference type="KEGG" id="pbt:ING2E5B_0820"/>
<dbReference type="AlphaFoldDB" id="A0A098BY46"/>
<dbReference type="STRING" id="1562970.ING2E5B_0820"/>
<evidence type="ECO:0000313" key="2">
    <source>
        <dbReference type="Proteomes" id="UP000032417"/>
    </source>
</evidence>
<dbReference type="EMBL" id="LN515532">
    <property type="protein sequence ID" value="CEA15584.1"/>
    <property type="molecule type" value="Genomic_DNA"/>
</dbReference>
<evidence type="ECO:0008006" key="3">
    <source>
        <dbReference type="Google" id="ProtNLM"/>
    </source>
</evidence>
<name>A0A098BY46_9BACT</name>
<sequence>MILNFSRNYIIKDTLIISFFFLFLILGGCINPDKSFNYKNGDLLFSVGSGNSDFTSAIKESTSMKDEIPYSHVGIVSIEGDDIFIIEATTRGGVRKSTLKEFFAEAAEIDGKKLIAVGRLIPELQYSIPDAIENASAHLGKKYDYYYDEANDLFYCSELVRFSFKDSSGNYIIEPLKMSFKNKETGKPDPFWESHFKKLNVDIPEGMPGTNPADMAKLPVIDIVHTFFK</sequence>
<accession>A0A098BY46</accession>
<dbReference type="Proteomes" id="UP000032417">
    <property type="component" value="Chromosome 1"/>
</dbReference>
<dbReference type="PROSITE" id="PS51257">
    <property type="entry name" value="PROKAR_LIPOPROTEIN"/>
    <property type="match status" value="1"/>
</dbReference>
<dbReference type="InterPro" id="IPR024453">
    <property type="entry name" value="Peptidase_C92"/>
</dbReference>
<reference evidence="1 2" key="1">
    <citation type="submission" date="2014-08" db="EMBL/GenBank/DDBJ databases">
        <authorList>
            <person name="Wibberg D."/>
        </authorList>
    </citation>
    <scope>NUCLEOTIDE SEQUENCE [LARGE SCALE GENOMIC DNA]</scope>
    <source>
        <strain evidence="2">ING2-E5B</strain>
    </source>
</reference>
<dbReference type="OrthoDB" id="195541at2"/>
<dbReference type="SUPFAM" id="SSF54001">
    <property type="entry name" value="Cysteine proteinases"/>
    <property type="match status" value="1"/>
</dbReference>
<dbReference type="Gene3D" id="3.90.1720.10">
    <property type="entry name" value="endopeptidase domain like (from Nostoc punctiforme)"/>
    <property type="match status" value="1"/>
</dbReference>
<dbReference type="Pfam" id="PF05708">
    <property type="entry name" value="Peptidase_C92"/>
    <property type="match status" value="1"/>
</dbReference>
<dbReference type="InterPro" id="IPR038765">
    <property type="entry name" value="Papain-like_cys_pep_sf"/>
</dbReference>
<dbReference type="HOGENOM" id="CLU_090004_0_1_10"/>
<evidence type="ECO:0000313" key="1">
    <source>
        <dbReference type="EMBL" id="CEA15584.1"/>
    </source>
</evidence>
<proteinExistence type="predicted"/>
<keyword evidence="2" id="KW-1185">Reference proteome</keyword>
<protein>
    <recommendedName>
        <fullName evidence="3">Permuted papain-like amidase YaeF/Yiix C92 family enzyme</fullName>
    </recommendedName>
</protein>